<dbReference type="PROSITE" id="PS00216">
    <property type="entry name" value="SUGAR_TRANSPORT_1"/>
    <property type="match status" value="2"/>
</dbReference>
<dbReference type="InterPro" id="IPR005829">
    <property type="entry name" value="Sugar_transporter_CS"/>
</dbReference>
<dbReference type="Proteomes" id="UP000187406">
    <property type="component" value="Unassembled WGS sequence"/>
</dbReference>
<dbReference type="EMBL" id="BDDD01000807">
    <property type="protein sequence ID" value="GAV70440.1"/>
    <property type="molecule type" value="Genomic_DNA"/>
</dbReference>
<dbReference type="AlphaFoldDB" id="A0A1Q3BR13"/>
<dbReference type="OrthoDB" id="6339427at2759"/>
<dbReference type="InterPro" id="IPR044776">
    <property type="entry name" value="PLT1-6"/>
</dbReference>
<feature type="transmembrane region" description="Helical" evidence="10">
    <location>
        <begin position="369"/>
        <end position="391"/>
    </location>
</feature>
<dbReference type="PANTHER" id="PTHR48020:SF49">
    <property type="entry name" value="SUGAR TRANSPORTER"/>
    <property type="match status" value="1"/>
</dbReference>
<keyword evidence="8 10" id="KW-0472">Membrane</keyword>
<dbReference type="PRINTS" id="PR00171">
    <property type="entry name" value="SUGRTRNSPORT"/>
</dbReference>
<keyword evidence="6" id="KW-0769">Symport</keyword>
<evidence type="ECO:0000256" key="8">
    <source>
        <dbReference type="ARBA" id="ARBA00023136"/>
    </source>
</evidence>
<reference evidence="13" key="1">
    <citation type="submission" date="2016-04" db="EMBL/GenBank/DDBJ databases">
        <title>Cephalotus genome sequencing.</title>
        <authorList>
            <person name="Fukushima K."/>
            <person name="Hasebe M."/>
            <person name="Fang X."/>
        </authorList>
    </citation>
    <scope>NUCLEOTIDE SEQUENCE [LARGE SCALE GENOMIC DNA]</scope>
    <source>
        <strain evidence="13">cv. St1</strain>
    </source>
</reference>
<keyword evidence="4" id="KW-0762">Sugar transport</keyword>
<dbReference type="PROSITE" id="PS50850">
    <property type="entry name" value="MFS"/>
    <property type="match status" value="1"/>
</dbReference>
<feature type="transmembrane region" description="Helical" evidence="10">
    <location>
        <begin position="397"/>
        <end position="425"/>
    </location>
</feature>
<feature type="transmembrane region" description="Helical" evidence="10">
    <location>
        <begin position="153"/>
        <end position="171"/>
    </location>
</feature>
<evidence type="ECO:0000256" key="10">
    <source>
        <dbReference type="SAM" id="Phobius"/>
    </source>
</evidence>
<dbReference type="InterPro" id="IPR020846">
    <property type="entry name" value="MFS_dom"/>
</dbReference>
<dbReference type="InterPro" id="IPR005828">
    <property type="entry name" value="MFS_sugar_transport-like"/>
</dbReference>
<keyword evidence="3 9" id="KW-0813">Transport</keyword>
<evidence type="ECO:0000259" key="11">
    <source>
        <dbReference type="PROSITE" id="PS50850"/>
    </source>
</evidence>
<evidence type="ECO:0000256" key="6">
    <source>
        <dbReference type="ARBA" id="ARBA00022847"/>
    </source>
</evidence>
<evidence type="ECO:0000256" key="9">
    <source>
        <dbReference type="RuleBase" id="RU003346"/>
    </source>
</evidence>
<feature type="transmembrane region" description="Helical" evidence="10">
    <location>
        <begin position="95"/>
        <end position="111"/>
    </location>
</feature>
<evidence type="ECO:0000256" key="5">
    <source>
        <dbReference type="ARBA" id="ARBA00022692"/>
    </source>
</evidence>
<gene>
    <name evidence="12" type="ORF">CFOL_v3_13938</name>
</gene>
<dbReference type="GO" id="GO:0005351">
    <property type="term" value="F:carbohydrate:proton symporter activity"/>
    <property type="evidence" value="ECO:0007669"/>
    <property type="project" value="InterPro"/>
</dbReference>
<evidence type="ECO:0000256" key="4">
    <source>
        <dbReference type="ARBA" id="ARBA00022597"/>
    </source>
</evidence>
<dbReference type="InParanoid" id="A0A1Q3BR13"/>
<dbReference type="FunCoup" id="A0A1Q3BR13">
    <property type="interactions" value="127"/>
</dbReference>
<dbReference type="InterPro" id="IPR036259">
    <property type="entry name" value="MFS_trans_sf"/>
</dbReference>
<organism evidence="12 13">
    <name type="scientific">Cephalotus follicularis</name>
    <name type="common">Albany pitcher plant</name>
    <dbReference type="NCBI Taxonomy" id="3775"/>
    <lineage>
        <taxon>Eukaryota</taxon>
        <taxon>Viridiplantae</taxon>
        <taxon>Streptophyta</taxon>
        <taxon>Embryophyta</taxon>
        <taxon>Tracheophyta</taxon>
        <taxon>Spermatophyta</taxon>
        <taxon>Magnoliopsida</taxon>
        <taxon>eudicotyledons</taxon>
        <taxon>Gunneridae</taxon>
        <taxon>Pentapetalae</taxon>
        <taxon>rosids</taxon>
        <taxon>fabids</taxon>
        <taxon>Oxalidales</taxon>
        <taxon>Cephalotaceae</taxon>
        <taxon>Cephalotus</taxon>
    </lineage>
</organism>
<dbReference type="STRING" id="3775.A0A1Q3BR13"/>
<dbReference type="CDD" id="cd17437">
    <property type="entry name" value="MFS_PLT"/>
    <property type="match status" value="1"/>
</dbReference>
<dbReference type="FunFam" id="1.20.1250.20:FF:000025">
    <property type="entry name" value="probable polyol transporter 4"/>
    <property type="match status" value="1"/>
</dbReference>
<evidence type="ECO:0000256" key="2">
    <source>
        <dbReference type="ARBA" id="ARBA00010992"/>
    </source>
</evidence>
<feature type="transmembrane region" description="Helical" evidence="10">
    <location>
        <begin position="215"/>
        <end position="234"/>
    </location>
</feature>
<proteinExistence type="inferred from homology"/>
<dbReference type="InterPro" id="IPR050814">
    <property type="entry name" value="Myo-inositol_Transporter"/>
</dbReference>
<feature type="transmembrane region" description="Helical" evidence="10">
    <location>
        <begin position="463"/>
        <end position="487"/>
    </location>
</feature>
<feature type="transmembrane region" description="Helical" evidence="10">
    <location>
        <begin position="54"/>
        <end position="83"/>
    </location>
</feature>
<feature type="domain" description="Major facilitator superfamily (MFS) profile" evidence="11">
    <location>
        <begin position="58"/>
        <end position="491"/>
    </location>
</feature>
<evidence type="ECO:0000313" key="12">
    <source>
        <dbReference type="EMBL" id="GAV70440.1"/>
    </source>
</evidence>
<dbReference type="PROSITE" id="PS00217">
    <property type="entry name" value="SUGAR_TRANSPORT_2"/>
    <property type="match status" value="1"/>
</dbReference>
<name>A0A1Q3BR13_CEPFO</name>
<protein>
    <submittedName>
        <fullName evidence="12">Sugar_tr domain-containing protein</fullName>
    </submittedName>
</protein>
<keyword evidence="5 10" id="KW-0812">Transmembrane</keyword>
<keyword evidence="13" id="KW-1185">Reference proteome</keyword>
<keyword evidence="7 10" id="KW-1133">Transmembrane helix</keyword>
<evidence type="ECO:0000313" key="13">
    <source>
        <dbReference type="Proteomes" id="UP000187406"/>
    </source>
</evidence>
<feature type="transmembrane region" description="Helical" evidence="10">
    <location>
        <begin position="183"/>
        <end position="203"/>
    </location>
</feature>
<dbReference type="PANTHER" id="PTHR48020">
    <property type="entry name" value="PROTON MYO-INOSITOL COTRANSPORTER"/>
    <property type="match status" value="1"/>
</dbReference>
<dbReference type="Gene3D" id="1.20.1250.20">
    <property type="entry name" value="MFS general substrate transporter like domains"/>
    <property type="match status" value="1"/>
</dbReference>
<feature type="transmembrane region" description="Helical" evidence="10">
    <location>
        <begin position="123"/>
        <end position="141"/>
    </location>
</feature>
<dbReference type="InterPro" id="IPR003663">
    <property type="entry name" value="Sugar/inositol_transpt"/>
</dbReference>
<evidence type="ECO:0000256" key="3">
    <source>
        <dbReference type="ARBA" id="ARBA00022448"/>
    </source>
</evidence>
<dbReference type="Pfam" id="PF00083">
    <property type="entry name" value="Sugar_tr"/>
    <property type="match status" value="1"/>
</dbReference>
<comment type="caution">
    <text evidence="12">The sequence shown here is derived from an EMBL/GenBank/DDBJ whole genome shotgun (WGS) entry which is preliminary data.</text>
</comment>
<dbReference type="NCBIfam" id="TIGR00879">
    <property type="entry name" value="SP"/>
    <property type="match status" value="1"/>
</dbReference>
<dbReference type="SUPFAM" id="SSF103473">
    <property type="entry name" value="MFS general substrate transporter"/>
    <property type="match status" value="1"/>
</dbReference>
<sequence>MMGLAGVQENGNGEMGLSLGGKNKYKRMDSQLIDDYDDSHDLQDEDCRSSSRNYVMACAIFASLNNVLLGYDVGVMSGAVIFIQEDLKITEVQQEILVGILSIVSLFGSLAGGRTSDIIGRKWTMALASVIFQVGAAVMTLAPSFEILMIGRLLAGVGIGFGVMIAPVYIAEISPTVSRGSLTSFPEIFINIGILLGYVSNYAFSGLPVHINWRIMLAVGILPSIFIGFALFIIPESPRWLVMQNRIEEARSVLLKTNENKREVEERLAEILIAAGMTNGEKHEEKAVWRELLNPSPPLRRMLVTGFGIQCFQQITGIDATVYYSPEIFSVAGVKGNSKLLAATVAVGVTKTVFILFAIFLIDKLGRKPLLYISTIGMTICLFSLALTLSLPGSGQIGTALAVLFVCGNVAFFSVGMGPVCWVLTSEIFPLRVRAQASALGAVGNRVSSGLVAMSFLSVSRAITVAGTFFIFSAISALSVVFVYALVPETKGKSLEQIELLFKDKHEWQGSEVELGDVEQLVPKE</sequence>
<evidence type="ECO:0000256" key="7">
    <source>
        <dbReference type="ARBA" id="ARBA00022989"/>
    </source>
</evidence>
<accession>A0A1Q3BR13</accession>
<comment type="subcellular location">
    <subcellularLocation>
        <location evidence="1">Membrane</location>
        <topology evidence="1">Multi-pass membrane protein</topology>
    </subcellularLocation>
</comment>
<feature type="transmembrane region" description="Helical" evidence="10">
    <location>
        <begin position="340"/>
        <end position="362"/>
    </location>
</feature>
<comment type="similarity">
    <text evidence="2 9">Belongs to the major facilitator superfamily. Sugar transporter (TC 2.A.1.1) family.</text>
</comment>
<evidence type="ECO:0000256" key="1">
    <source>
        <dbReference type="ARBA" id="ARBA00004141"/>
    </source>
</evidence>
<dbReference type="GO" id="GO:0016020">
    <property type="term" value="C:membrane"/>
    <property type="evidence" value="ECO:0007669"/>
    <property type="project" value="UniProtKB-SubCell"/>
</dbReference>